<comment type="caution">
    <text evidence="1">The sequence shown here is derived from an EMBL/GenBank/DDBJ whole genome shotgun (WGS) entry which is preliminary data.</text>
</comment>
<sequence>MLFNIAVHHGPEYLLVVCAGRSTLADLLGAADLIARIAAVRGYRRALIDLTATEPELAFTEHLQLGAHVAASLASLDRVSTVVSPRYRTGVSEKAAQKEGLRLRTFTSLEEAQAWMRDAPGKTATSSVS</sequence>
<dbReference type="OrthoDB" id="8911189at2"/>
<organism evidence="1 2">
    <name type="scientific">Ramlibacter henchirensis</name>
    <dbReference type="NCBI Taxonomy" id="204072"/>
    <lineage>
        <taxon>Bacteria</taxon>
        <taxon>Pseudomonadati</taxon>
        <taxon>Pseudomonadota</taxon>
        <taxon>Betaproteobacteria</taxon>
        <taxon>Burkholderiales</taxon>
        <taxon>Comamonadaceae</taxon>
        <taxon>Ramlibacter</taxon>
    </lineage>
</organism>
<dbReference type="Proteomes" id="UP000298180">
    <property type="component" value="Unassembled WGS sequence"/>
</dbReference>
<dbReference type="RefSeq" id="WP_135262545.1">
    <property type="nucleotide sequence ID" value="NZ_SMLM01000001.1"/>
</dbReference>
<dbReference type="EMBL" id="SMLM01000001">
    <property type="protein sequence ID" value="TFZ06458.1"/>
    <property type="molecule type" value="Genomic_DNA"/>
</dbReference>
<evidence type="ECO:0000313" key="2">
    <source>
        <dbReference type="Proteomes" id="UP000298180"/>
    </source>
</evidence>
<accession>A0A4Z0C7V3</accession>
<protein>
    <recommendedName>
        <fullName evidence="3">STAS/SEC14 domain-containing protein</fullName>
    </recommendedName>
</protein>
<keyword evidence="2" id="KW-1185">Reference proteome</keyword>
<evidence type="ECO:0000313" key="1">
    <source>
        <dbReference type="EMBL" id="TFZ06458.1"/>
    </source>
</evidence>
<reference evidence="1 2" key="1">
    <citation type="submission" date="2019-03" db="EMBL/GenBank/DDBJ databases">
        <title>Ramlibacter henchirensis DSM 14656, whole genome shotgun sequence.</title>
        <authorList>
            <person name="Zhang X."/>
            <person name="Feng G."/>
            <person name="Zhu H."/>
        </authorList>
    </citation>
    <scope>NUCLEOTIDE SEQUENCE [LARGE SCALE GENOMIC DNA]</scope>
    <source>
        <strain evidence="1 2">DSM 14656</strain>
    </source>
</reference>
<proteinExistence type="predicted"/>
<evidence type="ECO:0008006" key="3">
    <source>
        <dbReference type="Google" id="ProtNLM"/>
    </source>
</evidence>
<name>A0A4Z0C7V3_9BURK</name>
<dbReference type="AlphaFoldDB" id="A0A4Z0C7V3"/>
<gene>
    <name evidence="1" type="ORF">EZ313_07430</name>
</gene>